<keyword evidence="12" id="KW-1185">Reference proteome</keyword>
<keyword evidence="6" id="KW-0028">Amino-acid biosynthesis</keyword>
<evidence type="ECO:0000256" key="6">
    <source>
        <dbReference type="HAMAP-Rule" id="MF_01925"/>
    </source>
</evidence>
<organism evidence="11 12">
    <name type="scientific">Bacillus zhangzhouensis</name>
    <dbReference type="NCBI Taxonomy" id="1178540"/>
    <lineage>
        <taxon>Bacteria</taxon>
        <taxon>Bacillati</taxon>
        <taxon>Bacillota</taxon>
        <taxon>Bacilli</taxon>
        <taxon>Bacillales</taxon>
        <taxon>Bacillaceae</taxon>
        <taxon>Bacillus</taxon>
    </lineage>
</organism>
<dbReference type="Pfam" id="PF14748">
    <property type="entry name" value="P5CR_dimer"/>
    <property type="match status" value="1"/>
</dbReference>
<accession>A0A081LD79</accession>
<dbReference type="PANTHER" id="PTHR11645">
    <property type="entry name" value="PYRROLINE-5-CARBOXYLATE REDUCTASE"/>
    <property type="match status" value="1"/>
</dbReference>
<dbReference type="AlphaFoldDB" id="A0A081LD79"/>
<evidence type="ECO:0000259" key="9">
    <source>
        <dbReference type="Pfam" id="PF03807"/>
    </source>
</evidence>
<dbReference type="InterPro" id="IPR036291">
    <property type="entry name" value="NAD(P)-bd_dom_sf"/>
</dbReference>
<comment type="pathway">
    <text evidence="6">Amino-acid biosynthesis; L-proline biosynthesis; L-proline from L-glutamate 5-semialdehyde: step 1/1.</text>
</comment>
<evidence type="ECO:0000256" key="1">
    <source>
        <dbReference type="ARBA" id="ARBA00005525"/>
    </source>
</evidence>
<dbReference type="Pfam" id="PF03807">
    <property type="entry name" value="F420_oxidored"/>
    <property type="match status" value="1"/>
</dbReference>
<dbReference type="InterPro" id="IPR028939">
    <property type="entry name" value="P5C_Rdtase_cat_N"/>
</dbReference>
<dbReference type="Gene3D" id="1.10.3730.10">
    <property type="entry name" value="ProC C-terminal domain-like"/>
    <property type="match status" value="1"/>
</dbReference>
<evidence type="ECO:0000256" key="3">
    <source>
        <dbReference type="ARBA" id="ARBA00022857"/>
    </source>
</evidence>
<dbReference type="Proteomes" id="UP000028091">
    <property type="component" value="Unassembled WGS sequence"/>
</dbReference>
<dbReference type="eggNOG" id="COG0345">
    <property type="taxonomic scope" value="Bacteria"/>
</dbReference>
<dbReference type="PANTHER" id="PTHR11645:SF49">
    <property type="entry name" value="PYRROLINE-5-CARBOXYLATE REDUCTASE 1"/>
    <property type="match status" value="1"/>
</dbReference>
<evidence type="ECO:0000313" key="12">
    <source>
        <dbReference type="Proteomes" id="UP000028091"/>
    </source>
</evidence>
<dbReference type="OrthoDB" id="9805754at2"/>
<dbReference type="Gene3D" id="3.40.50.720">
    <property type="entry name" value="NAD(P)-binding Rossmann-like Domain"/>
    <property type="match status" value="1"/>
</dbReference>
<dbReference type="PIRSF" id="PIRSF000193">
    <property type="entry name" value="Pyrrol-5-carb_rd"/>
    <property type="match status" value="1"/>
</dbReference>
<dbReference type="NCBIfam" id="TIGR00112">
    <property type="entry name" value="proC"/>
    <property type="match status" value="1"/>
</dbReference>
<feature type="domain" description="Pyrroline-5-carboxylate reductase dimerisation" evidence="10">
    <location>
        <begin position="161"/>
        <end position="265"/>
    </location>
</feature>
<comment type="function">
    <text evidence="5 6">Catalyzes the reduction of 1-pyrroline-5-carboxylate (PCA) to L-proline.</text>
</comment>
<dbReference type="GO" id="GO:0005737">
    <property type="term" value="C:cytoplasm"/>
    <property type="evidence" value="ECO:0007669"/>
    <property type="project" value="UniProtKB-SubCell"/>
</dbReference>
<evidence type="ECO:0000256" key="2">
    <source>
        <dbReference type="ARBA" id="ARBA00022650"/>
    </source>
</evidence>
<protein>
    <recommendedName>
        <fullName evidence="6 7">Pyrroline-5-carboxylate reductase</fullName>
        <shortName evidence="6">P5C reductase</shortName>
        <shortName evidence="6">P5CR</shortName>
        <ecNumber evidence="6 7">1.5.1.2</ecNumber>
    </recommendedName>
    <alternativeName>
        <fullName evidence="6">PCA reductase</fullName>
    </alternativeName>
</protein>
<dbReference type="GO" id="GO:0055129">
    <property type="term" value="P:L-proline biosynthetic process"/>
    <property type="evidence" value="ECO:0007669"/>
    <property type="project" value="UniProtKB-UniRule"/>
</dbReference>
<sequence>MSKIGFIGAGSMAESMIKGLLKSGIMSNEDIIVTNKSNEKRLDELKVRYGIKTDFSRSFIYEEADILVFALKPKDAESGISEVRPYLNGQLIISILAGISIETIQHYAGGKTAVVRAMPNTSAAIQQSATGIAVSDEVTEEQKKKAVELFETIGHVTVLDESQLNAVTAIAGSGPAFIYHLIEGMERGASELGMDQATAKLLICQMIAGAANMLQDSGKEPTELRKEITSEGGTTEAGLNTLASYQFEEAVVDCVKTATKRAAELNDMFSAGTYK</sequence>
<dbReference type="InterPro" id="IPR008927">
    <property type="entry name" value="6-PGluconate_DH-like_C_sf"/>
</dbReference>
<comment type="subcellular location">
    <subcellularLocation>
        <location evidence="6">Cytoplasm</location>
    </subcellularLocation>
</comment>
<dbReference type="SUPFAM" id="SSF48179">
    <property type="entry name" value="6-phosphogluconate dehydrogenase C-terminal domain-like"/>
    <property type="match status" value="1"/>
</dbReference>
<dbReference type="EMBL" id="JOTP01000005">
    <property type="protein sequence ID" value="KEP27205.1"/>
    <property type="molecule type" value="Genomic_DNA"/>
</dbReference>
<reference evidence="11 12" key="1">
    <citation type="submission" date="2012-09" db="EMBL/GenBank/DDBJ databases">
        <title>Genome Sequence of Bacillus sp. DW5-4.</title>
        <authorList>
            <person name="Lai Q."/>
            <person name="Liu Y."/>
            <person name="Shao Z."/>
        </authorList>
    </citation>
    <scope>NUCLEOTIDE SEQUENCE [LARGE SCALE GENOMIC DNA]</scope>
    <source>
        <strain evidence="11 12">DW5-4</strain>
    </source>
</reference>
<dbReference type="InterPro" id="IPR000304">
    <property type="entry name" value="Pyrroline-COOH_reductase"/>
</dbReference>
<keyword evidence="4 6" id="KW-0560">Oxidoreductase</keyword>
<dbReference type="InterPro" id="IPR029036">
    <property type="entry name" value="P5CR_dimer"/>
</dbReference>
<feature type="domain" description="Pyrroline-5-carboxylate reductase catalytic N-terminal" evidence="9">
    <location>
        <begin position="3"/>
        <end position="98"/>
    </location>
</feature>
<dbReference type="GO" id="GO:0004735">
    <property type="term" value="F:pyrroline-5-carboxylate reductase activity"/>
    <property type="evidence" value="ECO:0007669"/>
    <property type="project" value="UniProtKB-UniRule"/>
</dbReference>
<keyword evidence="6" id="KW-0963">Cytoplasm</keyword>
<evidence type="ECO:0000256" key="8">
    <source>
        <dbReference type="PIRSR" id="PIRSR000193-1"/>
    </source>
</evidence>
<evidence type="ECO:0000256" key="7">
    <source>
        <dbReference type="NCBIfam" id="TIGR00112"/>
    </source>
</evidence>
<comment type="caution">
    <text evidence="11">The sequence shown here is derived from an EMBL/GenBank/DDBJ whole genome shotgun (WGS) entry which is preliminary data.</text>
</comment>
<evidence type="ECO:0000313" key="11">
    <source>
        <dbReference type="EMBL" id="KEP27205.1"/>
    </source>
</evidence>
<keyword evidence="3 6" id="KW-0521">NADP</keyword>
<evidence type="ECO:0000259" key="10">
    <source>
        <dbReference type="Pfam" id="PF14748"/>
    </source>
</evidence>
<proteinExistence type="inferred from homology"/>
<feature type="binding site" evidence="8">
    <location>
        <begin position="7"/>
        <end position="12"/>
    </location>
    <ligand>
        <name>NADP(+)</name>
        <dbReference type="ChEBI" id="CHEBI:58349"/>
    </ligand>
</feature>
<name>A0A081LD79_9BACI</name>
<dbReference type="UniPathway" id="UPA00098">
    <property type="reaction ID" value="UER00361"/>
</dbReference>
<keyword evidence="2 6" id="KW-0641">Proline biosynthesis</keyword>
<feature type="binding site" evidence="8">
    <location>
        <begin position="70"/>
        <end position="73"/>
    </location>
    <ligand>
        <name>NADP(+)</name>
        <dbReference type="ChEBI" id="CHEBI:58349"/>
    </ligand>
</feature>
<dbReference type="FunFam" id="1.10.3730.10:FF:000001">
    <property type="entry name" value="Pyrroline-5-carboxylate reductase"/>
    <property type="match status" value="1"/>
</dbReference>
<dbReference type="SUPFAM" id="SSF51735">
    <property type="entry name" value="NAD(P)-binding Rossmann-fold domains"/>
    <property type="match status" value="1"/>
</dbReference>
<comment type="similarity">
    <text evidence="1 6">Belongs to the pyrroline-5-carboxylate reductase family.</text>
</comment>
<dbReference type="EC" id="1.5.1.2" evidence="6 7"/>
<comment type="catalytic activity">
    <reaction evidence="6">
        <text>L-proline + NADP(+) = (S)-1-pyrroline-5-carboxylate + NADPH + 2 H(+)</text>
        <dbReference type="Rhea" id="RHEA:14109"/>
        <dbReference type="ChEBI" id="CHEBI:15378"/>
        <dbReference type="ChEBI" id="CHEBI:17388"/>
        <dbReference type="ChEBI" id="CHEBI:57783"/>
        <dbReference type="ChEBI" id="CHEBI:58349"/>
        <dbReference type="ChEBI" id="CHEBI:60039"/>
        <dbReference type="EC" id="1.5.1.2"/>
    </reaction>
</comment>
<dbReference type="HAMAP" id="MF_01925">
    <property type="entry name" value="P5C_reductase"/>
    <property type="match status" value="1"/>
</dbReference>
<evidence type="ECO:0000256" key="5">
    <source>
        <dbReference type="ARBA" id="ARBA00058118"/>
    </source>
</evidence>
<evidence type="ECO:0000256" key="4">
    <source>
        <dbReference type="ARBA" id="ARBA00023002"/>
    </source>
</evidence>
<gene>
    <name evidence="6" type="primary">proC</name>
    <name evidence="11" type="ORF">BA70_16125</name>
</gene>
<comment type="catalytic activity">
    <reaction evidence="6">
        <text>L-proline + NAD(+) = (S)-1-pyrroline-5-carboxylate + NADH + 2 H(+)</text>
        <dbReference type="Rhea" id="RHEA:14105"/>
        <dbReference type="ChEBI" id="CHEBI:15378"/>
        <dbReference type="ChEBI" id="CHEBI:17388"/>
        <dbReference type="ChEBI" id="CHEBI:57540"/>
        <dbReference type="ChEBI" id="CHEBI:57945"/>
        <dbReference type="ChEBI" id="CHEBI:60039"/>
        <dbReference type="EC" id="1.5.1.2"/>
    </reaction>
</comment>
<dbReference type="RefSeq" id="WP_034319831.1">
    <property type="nucleotide sequence ID" value="NZ_JOTP01000005.1"/>
</dbReference>